<dbReference type="Pfam" id="PF00650">
    <property type="entry name" value="CRAL_TRIO"/>
    <property type="match status" value="1"/>
</dbReference>
<comment type="subcellular location">
    <subcellularLocation>
        <location evidence="16">Cytoplasm</location>
    </subcellularLocation>
    <subcellularLocation>
        <location evidence="2 16">Endoplasmic reticulum membrane</location>
        <topology evidence="2 16">Peripheral membrane protein</topology>
    </subcellularLocation>
    <subcellularLocation>
        <location evidence="16">Microsome membrane</location>
        <topology evidence="16">Peripheral membrane protein</topology>
    </subcellularLocation>
</comment>
<evidence type="ECO:0000256" key="9">
    <source>
        <dbReference type="ARBA" id="ARBA00022824"/>
    </source>
</evidence>
<keyword evidence="10 16" id="KW-0492">Microsome</keyword>
<dbReference type="AlphaFoldDB" id="A0A6A5Y4C1"/>
<accession>A0A6A5Y4C1</accession>
<dbReference type="GO" id="GO:0017157">
    <property type="term" value="P:regulation of exocytosis"/>
    <property type="evidence" value="ECO:0007669"/>
    <property type="project" value="TreeGrafter"/>
</dbReference>
<keyword evidence="6 16" id="KW-0963">Cytoplasm</keyword>
<dbReference type="GeneID" id="54278350"/>
<evidence type="ECO:0000313" key="20">
    <source>
        <dbReference type="Proteomes" id="UP000799778"/>
    </source>
</evidence>
<dbReference type="GO" id="GO:0032541">
    <property type="term" value="C:cortical endoplasmic reticulum"/>
    <property type="evidence" value="ECO:0007669"/>
    <property type="project" value="TreeGrafter"/>
</dbReference>
<dbReference type="PANTHER" id="PTHR47669:SF1">
    <property type="entry name" value="PHOSPHATIDYLINOSITOL TRANSFER PROTEIN SFH5"/>
    <property type="match status" value="1"/>
</dbReference>
<evidence type="ECO:0000256" key="6">
    <source>
        <dbReference type="ARBA" id="ARBA00022490"/>
    </source>
</evidence>
<protein>
    <recommendedName>
        <fullName evidence="4 16">Phosphatidylinositol transfer protein SFH5</fullName>
        <shortName evidence="16">PITP SFH5</shortName>
    </recommendedName>
</protein>
<keyword evidence="9 16" id="KW-0256">Endoplasmic reticulum</keyword>
<evidence type="ECO:0000256" key="17">
    <source>
        <dbReference type="SAM" id="MobiDB-lite"/>
    </source>
</evidence>
<dbReference type="InterPro" id="IPR011074">
    <property type="entry name" value="CRAL/TRIO_N_dom"/>
</dbReference>
<feature type="domain" description="CRAL-TRIO" evidence="18">
    <location>
        <begin position="235"/>
        <end position="370"/>
    </location>
</feature>
<sequence>MSAQPGSPDAGLVAAQAAPSQEKPVDAAAPPATAPATGATDLEKKVEELNINDGDKKVEAGEAPAAPPAAPVAEEKTTEPTAVALEDKKLDDAPAAVAPSTSGPTWPETGPEHPLTTFFNDLPELTKEAAHSEIWGIQLSADNAFHTKLILQKFLRANQNDLAKAKHQLSETLKWRKEFDPVAAAQATYEKDVFEGLGYIIEAEGVPESANEKDVVTFNIYGAVKDNKKTFGDLDRFLKWRVGLMERSVQKLNLASATKPIPDYGQGPDPYQGVQIHDYLQVSFIRQDPVVKTATNKVIKTLGDYYPETLSRKFFVNVPAIMGWVFSAVKLVISKETARKFTVLSYGDQLAVELGKNIPKEYGGDRAELKEVGEGMALQ</sequence>
<keyword evidence="11" id="KW-0408">Iron</keyword>
<evidence type="ECO:0000256" key="15">
    <source>
        <dbReference type="ARBA" id="ARBA00024180"/>
    </source>
</evidence>
<keyword evidence="13 16" id="KW-0472">Membrane</keyword>
<comment type="similarity">
    <text evidence="3 16">Belongs to the SFH5 family.</text>
</comment>
<dbReference type="Pfam" id="PF03765">
    <property type="entry name" value="CRAL_TRIO_N"/>
    <property type="match status" value="1"/>
</dbReference>
<dbReference type="PROSITE" id="PS50191">
    <property type="entry name" value="CRAL_TRIO"/>
    <property type="match status" value="1"/>
</dbReference>
<dbReference type="SMART" id="SM00516">
    <property type="entry name" value="SEC14"/>
    <property type="match status" value="1"/>
</dbReference>
<evidence type="ECO:0000256" key="11">
    <source>
        <dbReference type="ARBA" id="ARBA00023004"/>
    </source>
</evidence>
<comment type="catalytic activity">
    <reaction evidence="14">
        <text>a 1,2-diacyl-sn-glycero-3-phospho-(1D-myo-inositol)(in) = a 1,2-diacyl-sn-glycero-3-phospho-(1D-myo-inositol)(out)</text>
        <dbReference type="Rhea" id="RHEA:38691"/>
        <dbReference type="ChEBI" id="CHEBI:57880"/>
    </reaction>
    <physiologicalReaction direction="left-to-right" evidence="14">
        <dbReference type="Rhea" id="RHEA:38692"/>
    </physiologicalReaction>
</comment>
<dbReference type="SUPFAM" id="SSF52087">
    <property type="entry name" value="CRAL/TRIO domain"/>
    <property type="match status" value="1"/>
</dbReference>
<dbReference type="GO" id="GO:0043001">
    <property type="term" value="P:Golgi to plasma membrane protein transport"/>
    <property type="evidence" value="ECO:0007669"/>
    <property type="project" value="TreeGrafter"/>
</dbReference>
<evidence type="ECO:0000256" key="8">
    <source>
        <dbReference type="ARBA" id="ARBA00022723"/>
    </source>
</evidence>
<evidence type="ECO:0000256" key="2">
    <source>
        <dbReference type="ARBA" id="ARBA00004406"/>
    </source>
</evidence>
<evidence type="ECO:0000256" key="7">
    <source>
        <dbReference type="ARBA" id="ARBA00022617"/>
    </source>
</evidence>
<evidence type="ECO:0000256" key="1">
    <source>
        <dbReference type="ARBA" id="ARBA00001970"/>
    </source>
</evidence>
<dbReference type="PANTHER" id="PTHR47669">
    <property type="entry name" value="PHOSPHATIDYLINOSITOL TRANSFER PROTEIN SFH5"/>
    <property type="match status" value="1"/>
</dbReference>
<dbReference type="RefSeq" id="XP_033388070.1">
    <property type="nucleotide sequence ID" value="XM_033520953.1"/>
</dbReference>
<dbReference type="InterPro" id="IPR036865">
    <property type="entry name" value="CRAL-TRIO_dom_sf"/>
</dbReference>
<dbReference type="CDD" id="cd00170">
    <property type="entry name" value="SEC14"/>
    <property type="match status" value="1"/>
</dbReference>
<evidence type="ECO:0000256" key="13">
    <source>
        <dbReference type="ARBA" id="ARBA00023136"/>
    </source>
</evidence>
<feature type="compositionally biased region" description="Basic and acidic residues" evidence="17">
    <location>
        <begin position="41"/>
        <end position="60"/>
    </location>
</feature>
<organism evidence="19 20">
    <name type="scientific">Aaosphaeria arxii CBS 175.79</name>
    <dbReference type="NCBI Taxonomy" id="1450172"/>
    <lineage>
        <taxon>Eukaryota</taxon>
        <taxon>Fungi</taxon>
        <taxon>Dikarya</taxon>
        <taxon>Ascomycota</taxon>
        <taxon>Pezizomycotina</taxon>
        <taxon>Dothideomycetes</taxon>
        <taxon>Pleosporomycetidae</taxon>
        <taxon>Pleosporales</taxon>
        <taxon>Pleosporales incertae sedis</taxon>
        <taxon>Aaosphaeria</taxon>
    </lineage>
</organism>
<keyword evidence="20" id="KW-1185">Reference proteome</keyword>
<dbReference type="GO" id="GO:0008526">
    <property type="term" value="F:phosphatidylinositol transfer activity"/>
    <property type="evidence" value="ECO:0007669"/>
    <property type="project" value="UniProtKB-UniRule"/>
</dbReference>
<dbReference type="GO" id="GO:0005789">
    <property type="term" value="C:endoplasmic reticulum membrane"/>
    <property type="evidence" value="ECO:0007669"/>
    <property type="project" value="UniProtKB-SubCell"/>
</dbReference>
<dbReference type="GO" id="GO:0046872">
    <property type="term" value="F:metal ion binding"/>
    <property type="evidence" value="ECO:0007669"/>
    <property type="project" value="UniProtKB-KW"/>
</dbReference>
<dbReference type="InterPro" id="IPR042938">
    <property type="entry name" value="Sfh5"/>
</dbReference>
<evidence type="ECO:0000256" key="14">
    <source>
        <dbReference type="ARBA" id="ARBA00024146"/>
    </source>
</evidence>
<feature type="region of interest" description="Disordered" evidence="17">
    <location>
        <begin position="92"/>
        <end position="111"/>
    </location>
</feature>
<evidence type="ECO:0000256" key="5">
    <source>
        <dbReference type="ARBA" id="ARBA00022448"/>
    </source>
</evidence>
<dbReference type="Gene3D" id="3.40.525.10">
    <property type="entry name" value="CRAL-TRIO lipid binding domain"/>
    <property type="match status" value="1"/>
</dbReference>
<comment type="function">
    <text evidence="15">Non-classical phosphatidylinositol (PtdIns) transfer protein (PITP), which exhibits PtdIns-binding/transfer activity in the absence of detectable PtdCho-binding/transfer activity. Regulates PtdIns(4,5)P2 homeostasis at the plasma membrane. Heme-binding protein that may play a role in organic oxidant-induced stress responses.</text>
</comment>
<dbReference type="InterPro" id="IPR036273">
    <property type="entry name" value="CRAL/TRIO_N_dom_sf"/>
</dbReference>
<dbReference type="SUPFAM" id="SSF46938">
    <property type="entry name" value="CRAL/TRIO N-terminal domain"/>
    <property type="match status" value="1"/>
</dbReference>
<evidence type="ECO:0000256" key="4">
    <source>
        <dbReference type="ARBA" id="ARBA00018320"/>
    </source>
</evidence>
<dbReference type="OrthoDB" id="75724at2759"/>
<evidence type="ECO:0000256" key="3">
    <source>
        <dbReference type="ARBA" id="ARBA00006667"/>
    </source>
</evidence>
<keyword evidence="12 16" id="KW-0445">Lipid transport</keyword>
<dbReference type="InterPro" id="IPR001251">
    <property type="entry name" value="CRAL-TRIO_dom"/>
</dbReference>
<dbReference type="GO" id="GO:0005886">
    <property type="term" value="C:plasma membrane"/>
    <property type="evidence" value="ECO:0007669"/>
    <property type="project" value="TreeGrafter"/>
</dbReference>
<gene>
    <name evidence="19" type="ORF">BU24DRAFT_126210</name>
</gene>
<dbReference type="Proteomes" id="UP000799778">
    <property type="component" value="Unassembled WGS sequence"/>
</dbReference>
<dbReference type="EMBL" id="ML978067">
    <property type="protein sequence ID" value="KAF2019731.1"/>
    <property type="molecule type" value="Genomic_DNA"/>
</dbReference>
<dbReference type="GO" id="GO:0005829">
    <property type="term" value="C:cytosol"/>
    <property type="evidence" value="ECO:0007669"/>
    <property type="project" value="TreeGrafter"/>
</dbReference>
<comment type="cofactor">
    <cofactor evidence="1">
        <name>heme b</name>
        <dbReference type="ChEBI" id="CHEBI:60344"/>
    </cofactor>
</comment>
<evidence type="ECO:0000256" key="16">
    <source>
        <dbReference type="RuleBase" id="RU367059"/>
    </source>
</evidence>
<evidence type="ECO:0000256" key="10">
    <source>
        <dbReference type="ARBA" id="ARBA00022848"/>
    </source>
</evidence>
<evidence type="ECO:0000313" key="19">
    <source>
        <dbReference type="EMBL" id="KAF2019731.1"/>
    </source>
</evidence>
<proteinExistence type="inferred from homology"/>
<feature type="region of interest" description="Disordered" evidence="17">
    <location>
        <begin position="1"/>
        <end position="79"/>
    </location>
</feature>
<feature type="compositionally biased region" description="Low complexity" evidence="17">
    <location>
        <begin position="27"/>
        <end position="40"/>
    </location>
</feature>
<evidence type="ECO:0000256" key="12">
    <source>
        <dbReference type="ARBA" id="ARBA00023055"/>
    </source>
</evidence>
<name>A0A6A5Y4C1_9PLEO</name>
<keyword evidence="8" id="KW-0479">Metal-binding</keyword>
<keyword evidence="5 16" id="KW-0813">Transport</keyword>
<evidence type="ECO:0000259" key="18">
    <source>
        <dbReference type="PROSITE" id="PS50191"/>
    </source>
</evidence>
<reference evidence="19" key="1">
    <citation type="journal article" date="2020" name="Stud. Mycol.">
        <title>101 Dothideomycetes genomes: a test case for predicting lifestyles and emergence of pathogens.</title>
        <authorList>
            <person name="Haridas S."/>
            <person name="Albert R."/>
            <person name="Binder M."/>
            <person name="Bloem J."/>
            <person name="Labutti K."/>
            <person name="Salamov A."/>
            <person name="Andreopoulos B."/>
            <person name="Baker S."/>
            <person name="Barry K."/>
            <person name="Bills G."/>
            <person name="Bluhm B."/>
            <person name="Cannon C."/>
            <person name="Castanera R."/>
            <person name="Culley D."/>
            <person name="Daum C."/>
            <person name="Ezra D."/>
            <person name="Gonzalez J."/>
            <person name="Henrissat B."/>
            <person name="Kuo A."/>
            <person name="Liang C."/>
            <person name="Lipzen A."/>
            <person name="Lutzoni F."/>
            <person name="Magnuson J."/>
            <person name="Mondo S."/>
            <person name="Nolan M."/>
            <person name="Ohm R."/>
            <person name="Pangilinan J."/>
            <person name="Park H.-J."/>
            <person name="Ramirez L."/>
            <person name="Alfaro M."/>
            <person name="Sun H."/>
            <person name="Tritt A."/>
            <person name="Yoshinaga Y."/>
            <person name="Zwiers L.-H."/>
            <person name="Turgeon B."/>
            <person name="Goodwin S."/>
            <person name="Spatafora J."/>
            <person name="Crous P."/>
            <person name="Grigoriev I."/>
        </authorList>
    </citation>
    <scope>NUCLEOTIDE SEQUENCE</scope>
    <source>
        <strain evidence="19">CBS 175.79</strain>
    </source>
</reference>
<keyword evidence="7" id="KW-0349">Heme</keyword>